<feature type="domain" description="DUF5753" evidence="1">
    <location>
        <begin position="2"/>
        <end position="100"/>
    </location>
</feature>
<evidence type="ECO:0000259" key="1">
    <source>
        <dbReference type="Pfam" id="PF19054"/>
    </source>
</evidence>
<reference evidence="2 3" key="1">
    <citation type="submission" date="2020-08" db="EMBL/GenBank/DDBJ databases">
        <title>Genomic Encyclopedia of Type Strains, Phase III (KMG-III): the genomes of soil and plant-associated and newly described type strains.</title>
        <authorList>
            <person name="Whitman W."/>
        </authorList>
    </citation>
    <scope>NUCLEOTIDE SEQUENCE [LARGE SCALE GENOMIC DNA]</scope>
    <source>
        <strain evidence="2 3">CECT 8640</strain>
    </source>
</reference>
<dbReference type="Proteomes" id="UP000547510">
    <property type="component" value="Unassembled WGS sequence"/>
</dbReference>
<gene>
    <name evidence="2" type="ORF">FHS29_003450</name>
</gene>
<keyword evidence="3" id="KW-1185">Reference proteome</keyword>
<comment type="caution">
    <text evidence="2">The sequence shown here is derived from an EMBL/GenBank/DDBJ whole genome shotgun (WGS) entry which is preliminary data.</text>
</comment>
<organism evidence="2 3">
    <name type="scientific">Saccharothrix tamanrassetensis</name>
    <dbReference type="NCBI Taxonomy" id="1051531"/>
    <lineage>
        <taxon>Bacteria</taxon>
        <taxon>Bacillati</taxon>
        <taxon>Actinomycetota</taxon>
        <taxon>Actinomycetes</taxon>
        <taxon>Pseudonocardiales</taxon>
        <taxon>Pseudonocardiaceae</taxon>
        <taxon>Saccharothrix</taxon>
    </lineage>
</organism>
<evidence type="ECO:0000313" key="2">
    <source>
        <dbReference type="EMBL" id="MBB5956857.1"/>
    </source>
</evidence>
<proteinExistence type="predicted"/>
<dbReference type="Pfam" id="PF19054">
    <property type="entry name" value="DUF5753"/>
    <property type="match status" value="1"/>
</dbReference>
<sequence>MRSNIGGPAVMAEQLKHLGKLAEWPNITIQAIPESTEWHPGLEGEFLVIDTEAMSVVHVENRLSGLFYQDKADVMAYREAVEQMRGVALSPSETIGLIAREIDRIEEAE</sequence>
<name>A0A841CL81_9PSEU</name>
<accession>A0A841CL81</accession>
<protein>
    <recommendedName>
        <fullName evidence="1">DUF5753 domain-containing protein</fullName>
    </recommendedName>
</protein>
<dbReference type="InterPro" id="IPR043917">
    <property type="entry name" value="DUF5753"/>
</dbReference>
<dbReference type="EMBL" id="JACHJN010000005">
    <property type="protein sequence ID" value="MBB5956857.1"/>
    <property type="molecule type" value="Genomic_DNA"/>
</dbReference>
<evidence type="ECO:0000313" key="3">
    <source>
        <dbReference type="Proteomes" id="UP000547510"/>
    </source>
</evidence>
<dbReference type="AlphaFoldDB" id="A0A841CL81"/>